<dbReference type="RefSeq" id="XP_043038257.1">
    <property type="nucleotide sequence ID" value="XM_043179308.1"/>
</dbReference>
<sequence>MSARHPFVPTRSRPASRAAHQNSPAPLQKSAFAPDRTDPLHSNADANGNTDSAPPLNLQNLMKKKSFVSGKNTISAPGRRASTSEHAIEKEKGPLPGFPRRVQTSTPNIVAPHPLPMSLPMFPLFAGADLAVKATDPSHPHTLQSPTEKDPHIPTSFAVPDVSFASPVKPNTKFQHKSQPHPGGPYRANENRSKRSRSELGEDDLMYAYDTGYGSGQNKRYKMDGPDKHPGSFSPDPLSSPMRHSEYRNSPTSSSRGHRQHPGNESFHDYETHTLSQGNNEGTLDKLLGRDANLFVEEHMDNYEVLMEKWKNCTIDEWVAGADVIMVKYSKILEFVKAHMTMKLKLFATFDKQVDSHGVVLEERQKVLAGVKQSLNPTFLPSRFHQWPGMPSEWHDQVAVSWADRLSPYKYLNSSLPPAHWALRPVNALSTHFGQRK</sequence>
<name>A0A9P8ASD5_9AGAR</name>
<protein>
    <submittedName>
        <fullName evidence="2">Uncharacterized protein</fullName>
    </submittedName>
</protein>
<feature type="compositionally biased region" description="Basic and acidic residues" evidence="1">
    <location>
        <begin position="82"/>
        <end position="93"/>
    </location>
</feature>
<dbReference type="GeneID" id="66101602"/>
<dbReference type="AlphaFoldDB" id="A0A9P8ASD5"/>
<keyword evidence="3" id="KW-1185">Reference proteome</keyword>
<proteinExistence type="predicted"/>
<evidence type="ECO:0000313" key="2">
    <source>
        <dbReference type="EMBL" id="KAG7444757.1"/>
    </source>
</evidence>
<feature type="region of interest" description="Disordered" evidence="1">
    <location>
        <begin position="135"/>
        <end position="283"/>
    </location>
</feature>
<feature type="compositionally biased region" description="Polar residues" evidence="1">
    <location>
        <begin position="273"/>
        <end position="282"/>
    </location>
</feature>
<feature type="region of interest" description="Disordered" evidence="1">
    <location>
        <begin position="1"/>
        <end position="56"/>
    </location>
</feature>
<evidence type="ECO:0000256" key="1">
    <source>
        <dbReference type="SAM" id="MobiDB-lite"/>
    </source>
</evidence>
<dbReference type="EMBL" id="MU250539">
    <property type="protein sequence ID" value="KAG7444757.1"/>
    <property type="molecule type" value="Genomic_DNA"/>
</dbReference>
<evidence type="ECO:0000313" key="3">
    <source>
        <dbReference type="Proteomes" id="UP000812287"/>
    </source>
</evidence>
<feature type="compositionally biased region" description="Basic and acidic residues" evidence="1">
    <location>
        <begin position="221"/>
        <end position="230"/>
    </location>
</feature>
<comment type="caution">
    <text evidence="2">The sequence shown here is derived from an EMBL/GenBank/DDBJ whole genome shotgun (WGS) entry which is preliminary data.</text>
</comment>
<reference evidence="2" key="1">
    <citation type="submission" date="2020-11" db="EMBL/GenBank/DDBJ databases">
        <title>Adaptations for nitrogen fixation in a non-lichenized fungal sporocarp promotes dispersal by wood-feeding termites.</title>
        <authorList>
            <consortium name="DOE Joint Genome Institute"/>
            <person name="Koch R.A."/>
            <person name="Yoon G."/>
            <person name="Arayal U."/>
            <person name="Lail K."/>
            <person name="Amirebrahimi M."/>
            <person name="Labutti K."/>
            <person name="Lipzen A."/>
            <person name="Riley R."/>
            <person name="Barry K."/>
            <person name="Henrissat B."/>
            <person name="Grigoriev I.V."/>
            <person name="Herr J.R."/>
            <person name="Aime M.C."/>
        </authorList>
    </citation>
    <scope>NUCLEOTIDE SEQUENCE</scope>
    <source>
        <strain evidence="2">MCA 3950</strain>
    </source>
</reference>
<feature type="compositionally biased region" description="Polar residues" evidence="1">
    <location>
        <begin position="44"/>
        <end position="56"/>
    </location>
</feature>
<dbReference type="Proteomes" id="UP000812287">
    <property type="component" value="Unassembled WGS sequence"/>
</dbReference>
<feature type="compositionally biased region" description="Basic and acidic residues" evidence="1">
    <location>
        <begin position="189"/>
        <end position="200"/>
    </location>
</feature>
<accession>A0A9P8ASD5</accession>
<feature type="region of interest" description="Disordered" evidence="1">
    <location>
        <begin position="68"/>
        <end position="101"/>
    </location>
</feature>
<organism evidence="2 3">
    <name type="scientific">Guyanagaster necrorhizus</name>
    <dbReference type="NCBI Taxonomy" id="856835"/>
    <lineage>
        <taxon>Eukaryota</taxon>
        <taxon>Fungi</taxon>
        <taxon>Dikarya</taxon>
        <taxon>Basidiomycota</taxon>
        <taxon>Agaricomycotina</taxon>
        <taxon>Agaricomycetes</taxon>
        <taxon>Agaricomycetidae</taxon>
        <taxon>Agaricales</taxon>
        <taxon>Marasmiineae</taxon>
        <taxon>Physalacriaceae</taxon>
        <taxon>Guyanagaster</taxon>
    </lineage>
</organism>
<dbReference type="OrthoDB" id="3261714at2759"/>
<gene>
    <name evidence="2" type="ORF">BT62DRAFT_1077522</name>
</gene>